<evidence type="ECO:0000259" key="1">
    <source>
        <dbReference type="PROSITE" id="PS51337"/>
    </source>
</evidence>
<evidence type="ECO:0000313" key="2">
    <source>
        <dbReference type="EMBL" id="GAH13330.1"/>
    </source>
</evidence>
<sequence length="68" mass="7667">MEKLIENIRNAVVTYNEEEVINLANEAIEKGFNPLEVIERGLSEGARIVGDKFETLEIFLTELMLAAD</sequence>
<dbReference type="InterPro" id="IPR036594">
    <property type="entry name" value="Meth_synthase_dom"/>
</dbReference>
<feature type="domain" description="B12-binding N-terminal" evidence="1">
    <location>
        <begin position="1"/>
        <end position="68"/>
    </location>
</feature>
<proteinExistence type="predicted"/>
<feature type="non-terminal residue" evidence="2">
    <location>
        <position position="68"/>
    </location>
</feature>
<reference evidence="2" key="1">
    <citation type="journal article" date="2014" name="Front. Microbiol.">
        <title>High frequency of phylogenetically diverse reductive dehalogenase-homologous genes in deep subseafloor sedimentary metagenomes.</title>
        <authorList>
            <person name="Kawai M."/>
            <person name="Futagami T."/>
            <person name="Toyoda A."/>
            <person name="Takaki Y."/>
            <person name="Nishi S."/>
            <person name="Hori S."/>
            <person name="Arai W."/>
            <person name="Tsubouchi T."/>
            <person name="Morono Y."/>
            <person name="Uchiyama I."/>
            <person name="Ito T."/>
            <person name="Fujiyama A."/>
            <person name="Inagaki F."/>
            <person name="Takami H."/>
        </authorList>
    </citation>
    <scope>NUCLEOTIDE SEQUENCE</scope>
    <source>
        <strain evidence="2">Expedition CK06-06</strain>
    </source>
</reference>
<dbReference type="SMART" id="SM01018">
    <property type="entry name" value="B12-binding_2"/>
    <property type="match status" value="1"/>
</dbReference>
<dbReference type="AlphaFoldDB" id="X1DYQ1"/>
<dbReference type="Pfam" id="PF02607">
    <property type="entry name" value="B12-binding_2"/>
    <property type="match status" value="1"/>
</dbReference>
<name>X1DYQ1_9ZZZZ</name>
<dbReference type="EMBL" id="BART01036674">
    <property type="protein sequence ID" value="GAH13330.1"/>
    <property type="molecule type" value="Genomic_DNA"/>
</dbReference>
<gene>
    <name evidence="2" type="ORF">S01H4_61730</name>
</gene>
<dbReference type="SUPFAM" id="SSF47644">
    <property type="entry name" value="Methionine synthase domain"/>
    <property type="match status" value="1"/>
</dbReference>
<accession>X1DYQ1</accession>
<organism evidence="2">
    <name type="scientific">marine sediment metagenome</name>
    <dbReference type="NCBI Taxonomy" id="412755"/>
    <lineage>
        <taxon>unclassified sequences</taxon>
        <taxon>metagenomes</taxon>
        <taxon>ecological metagenomes</taxon>
    </lineage>
</organism>
<dbReference type="Gene3D" id="1.10.1240.10">
    <property type="entry name" value="Methionine synthase domain"/>
    <property type="match status" value="1"/>
</dbReference>
<comment type="caution">
    <text evidence="2">The sequence shown here is derived from an EMBL/GenBank/DDBJ whole genome shotgun (WGS) entry which is preliminary data.</text>
</comment>
<dbReference type="PROSITE" id="PS51337">
    <property type="entry name" value="B12_BINDING_NTER"/>
    <property type="match status" value="1"/>
</dbReference>
<dbReference type="InterPro" id="IPR003759">
    <property type="entry name" value="Cbl-bd_cap"/>
</dbReference>
<protein>
    <recommendedName>
        <fullName evidence="1">B12-binding N-terminal domain-containing protein</fullName>
    </recommendedName>
</protein>